<gene>
    <name evidence="2" type="ORF">NOF55_14890</name>
</gene>
<dbReference type="AlphaFoldDB" id="A0AAE3N2B7"/>
<accession>A0AAE3N2B7</accession>
<keyword evidence="3" id="KW-1185">Reference proteome</keyword>
<comment type="caution">
    <text evidence="2">The sequence shown here is derived from an EMBL/GenBank/DDBJ whole genome shotgun (WGS) entry which is preliminary data.</text>
</comment>
<evidence type="ECO:0000256" key="1">
    <source>
        <dbReference type="SAM" id="MobiDB-lite"/>
    </source>
</evidence>
<evidence type="ECO:0000313" key="3">
    <source>
        <dbReference type="Proteomes" id="UP001208771"/>
    </source>
</evidence>
<organism evidence="2 3">
    <name type="scientific">Ectorhizobium quercum</name>
    <dbReference type="NCBI Taxonomy" id="2965071"/>
    <lineage>
        <taxon>Bacteria</taxon>
        <taxon>Pseudomonadati</taxon>
        <taxon>Pseudomonadota</taxon>
        <taxon>Alphaproteobacteria</taxon>
        <taxon>Hyphomicrobiales</taxon>
        <taxon>Rhizobiaceae</taxon>
        <taxon>Ectorhizobium</taxon>
    </lineage>
</organism>
<sequence>MDINADSLSGAARQRRKTRRTRACLAPFGGAGQAVRQKRPALSAPISGAFDPRDMRLKITFCIQKSFYINLAHREGNAVNRSHWSIAPS</sequence>
<evidence type="ECO:0000313" key="2">
    <source>
        <dbReference type="EMBL" id="MCX8998399.1"/>
    </source>
</evidence>
<proteinExistence type="predicted"/>
<name>A0AAE3N2B7_9HYPH</name>
<feature type="region of interest" description="Disordered" evidence="1">
    <location>
        <begin position="1"/>
        <end position="21"/>
    </location>
</feature>
<dbReference type="Proteomes" id="UP001208771">
    <property type="component" value="Unassembled WGS sequence"/>
</dbReference>
<reference evidence="2" key="1">
    <citation type="submission" date="2022-07" db="EMBL/GenBank/DDBJ databases">
        <title>Ectorhizobium quercum gen.nov., sp. nov.</title>
        <authorList>
            <person name="Ma T."/>
            <person name="Li Y."/>
        </authorList>
    </citation>
    <scope>NUCLEOTIDE SEQUENCE</scope>
    <source>
        <strain evidence="2">BDR2-2</strain>
    </source>
</reference>
<dbReference type="EMBL" id="JANFPI010000004">
    <property type="protein sequence ID" value="MCX8998399.1"/>
    <property type="molecule type" value="Genomic_DNA"/>
</dbReference>
<dbReference type="RefSeq" id="WP_306412175.1">
    <property type="nucleotide sequence ID" value="NZ_JANFPI010000004.1"/>
</dbReference>
<protein>
    <submittedName>
        <fullName evidence="2">Uncharacterized protein</fullName>
    </submittedName>
</protein>